<gene>
    <name evidence="3" type="ORF">TanjilG_13266</name>
</gene>
<feature type="compositionally biased region" description="Polar residues" evidence="2">
    <location>
        <begin position="232"/>
        <end position="249"/>
    </location>
</feature>
<dbReference type="OrthoDB" id="1630099at2759"/>
<evidence type="ECO:0000256" key="1">
    <source>
        <dbReference type="SAM" id="Coils"/>
    </source>
</evidence>
<dbReference type="KEGG" id="lang:109353722"/>
<dbReference type="PANTHER" id="PTHR31267:SF10">
    <property type="entry name" value="SIALOPHOSPHOPROTEIN-LIKE PROTEIN, PUTATIVE-RELATED"/>
    <property type="match status" value="1"/>
</dbReference>
<feature type="compositionally biased region" description="Polar residues" evidence="2">
    <location>
        <begin position="992"/>
        <end position="1030"/>
    </location>
</feature>
<reference evidence="3 4" key="1">
    <citation type="journal article" date="2017" name="Plant Biotechnol. J.">
        <title>A comprehensive draft genome sequence for lupin (Lupinus angustifolius), an emerging health food: insights into plant-microbe interactions and legume evolution.</title>
        <authorList>
            <person name="Hane J.K."/>
            <person name="Ming Y."/>
            <person name="Kamphuis L.G."/>
            <person name="Nelson M.N."/>
            <person name="Garg G."/>
            <person name="Atkins C.A."/>
            <person name="Bayer P.E."/>
            <person name="Bravo A."/>
            <person name="Bringans S."/>
            <person name="Cannon S."/>
            <person name="Edwards D."/>
            <person name="Foley R."/>
            <person name="Gao L.L."/>
            <person name="Harrison M.J."/>
            <person name="Huang W."/>
            <person name="Hurgobin B."/>
            <person name="Li S."/>
            <person name="Liu C.W."/>
            <person name="McGrath A."/>
            <person name="Morahan G."/>
            <person name="Murray J."/>
            <person name="Weller J."/>
            <person name="Jian J."/>
            <person name="Singh K.B."/>
        </authorList>
    </citation>
    <scope>NUCLEOTIDE SEQUENCE [LARGE SCALE GENOMIC DNA]</scope>
    <source>
        <strain evidence="4">cv. Tanjil</strain>
        <tissue evidence="3">Whole plant</tissue>
    </source>
</reference>
<keyword evidence="4" id="KW-1185">Reference proteome</keyword>
<feature type="compositionally biased region" description="Polar residues" evidence="2">
    <location>
        <begin position="663"/>
        <end position="684"/>
    </location>
</feature>
<feature type="coiled-coil region" evidence="1">
    <location>
        <begin position="1661"/>
        <end position="1688"/>
    </location>
</feature>
<evidence type="ECO:0000256" key="2">
    <source>
        <dbReference type="SAM" id="MobiDB-lite"/>
    </source>
</evidence>
<feature type="region of interest" description="Disordered" evidence="2">
    <location>
        <begin position="1356"/>
        <end position="1384"/>
    </location>
</feature>
<feature type="compositionally biased region" description="Polar residues" evidence="2">
    <location>
        <begin position="340"/>
        <end position="350"/>
    </location>
</feature>
<dbReference type="STRING" id="3871.A0A4P1RUA1"/>
<keyword evidence="1" id="KW-0175">Coiled coil</keyword>
<feature type="region of interest" description="Disordered" evidence="2">
    <location>
        <begin position="1071"/>
        <end position="1090"/>
    </location>
</feature>
<accession>A0A4P1RUA1</accession>
<dbReference type="EMBL" id="CM007361">
    <property type="protein sequence ID" value="OIW18514.1"/>
    <property type="molecule type" value="Genomic_DNA"/>
</dbReference>
<dbReference type="Proteomes" id="UP000188354">
    <property type="component" value="Chromosome LG01"/>
</dbReference>
<feature type="region of interest" description="Disordered" evidence="2">
    <location>
        <begin position="989"/>
        <end position="1034"/>
    </location>
</feature>
<name>A0A4P1RUA1_LUPAN</name>
<feature type="region of interest" description="Disordered" evidence="2">
    <location>
        <begin position="340"/>
        <end position="400"/>
    </location>
</feature>
<dbReference type="PANTHER" id="PTHR31267">
    <property type="entry name" value="DENTIN SIALOPHOSPHOPROTEIN-LIKE PROTEIN"/>
    <property type="match status" value="1"/>
</dbReference>
<feature type="compositionally biased region" description="Basic and acidic residues" evidence="2">
    <location>
        <begin position="928"/>
        <end position="941"/>
    </location>
</feature>
<feature type="region of interest" description="Disordered" evidence="2">
    <location>
        <begin position="1253"/>
        <end position="1289"/>
    </location>
</feature>
<proteinExistence type="predicted"/>
<feature type="region of interest" description="Disordered" evidence="2">
    <location>
        <begin position="814"/>
        <end position="956"/>
    </location>
</feature>
<feature type="region of interest" description="Disordered" evidence="2">
    <location>
        <begin position="781"/>
        <end position="801"/>
    </location>
</feature>
<dbReference type="Gramene" id="OIW18514">
    <property type="protein sequence ID" value="OIW18514"/>
    <property type="gene ID" value="TanjilG_13266"/>
</dbReference>
<feature type="region of interest" description="Disordered" evidence="2">
    <location>
        <begin position="663"/>
        <end position="693"/>
    </location>
</feature>
<feature type="region of interest" description="Disordered" evidence="2">
    <location>
        <begin position="231"/>
        <end position="252"/>
    </location>
</feature>
<feature type="compositionally biased region" description="Polar residues" evidence="2">
    <location>
        <begin position="1259"/>
        <end position="1278"/>
    </location>
</feature>
<sequence>MPGNEVGDRVHNFFGQENLSQGQYHSQAVEGNWPGLNNNLWDGSQRPTGAPFIPNLKNFNLQQSDSEQGQTSSQNLRHGFNLAQSNRRLDSGRNQPPNQQTAANGYMQGPQIFQSRQNEANILGVGAEADLHGISSLPRGISVMESQQGAGLELYKKNLTRTDATESPVNYDFFGNQQQISGRHLGMLQQSLPRQSSGINDMHLLQQQAIFNQMQELQRQQQFHQLEARQHSSMTPASSTSRQTVTSHPASHINGIPINEASNLLWQPEVMATNANWLQRGASRVMQGSSNGPALSPEQVRLMGLVPNQGDQSLYGLPISGSRGVSNLYPHVEADKPAVSQVSMPHQYSHIQGDKSALPHIPASANSFPAHQYGAFSDQTNTNNGTSVSRQDIPGKSMFGSIAQDLNSGLNMDNLQQVNSEHRNAPIEDFHGRRELAGSSETSQDKMIMQFAPSQNEATLDPTEEKILFGSDDSLWDGFGRNAGFNILDSTDSFNGLPSVQSGSWSALMQSAVAETTSSETAIQEEWSGINFQSAERSSGIQQPSTIDSSKQQSLWSENNLQSASNINSRPFLRPNDVSRPNTTVNYSVAGFQQSAIDSAQEQHDRLQSDSSQRSVPQFLERGKWLDCNPHQKPNAEGSRIYGNVAYSSGLEMNEKVISDSWAHQQTLSSPNSSGEPFNRSNGWNAIKSAPPDNNSILKAQTEAMQEMGQVPAMWEHDSDTNSSLGLEHVNSGSNMQVCGDDSGINGIAAIPNSGSTWVSRQNNQQLPNLDAWRHADSVGNYRRNEAPGTHTHHMEKNPLVLESSKNEKIDGEAHDMQNSNKKDKSSDSIDPNPSHHIAGGKRETSSFDGCDSLSPKLSGPGNQRTPITRKFQYHPMGDSGVKMEPYGNKHVLNSQPMPHQSFGGFKGQDQSYPGQSKYGHYDGNYTESEKVDSKSSDDNASRGISPSHMPKTLNSFDRSIGNYALNKTTSPSQNILELLHKVDQSGEHGIATNTSTSNRHFSSRVPNTKSSDGSSVHPQQYQSSSTQGFGLQLAPPTQRLPIASSHATPHVASETMDMGHTWLAATQTFPSRESSHEHRNNISGSSGQTFDKASQYSVLGNIPQAITPGFPFPRIHTQNQNMANTHCADETFVDRTASMNKLDEQSERAQSSHFDLASAPGESAMQISSLEASTAPHPSVTFSTSLHDAPSKVLHNVWTSISSKQHPNTSMIPSRPLPINVCETTPGPQKSGIEDSEKDCNELSGKQIFPLSVDASEETTSASHMKSTRDVSQSSPAATPRDIEDFGRSLRPNHFLHKNFSSLNQAQSMQDVDIDPNNRDFKRFKVSDNVVDKQQVDINHGQKSDQYDNMVKDVVGNHASLPPSDPNVLSFSTKPDDGRDTNASSYEVVGCQKNALNLSNSSKATSVKSEHTQINPQMAPSWFEEYGTFKNGKMLPLYDVQTMTPPKIMDQPFILRSQSDNLHLGKSMEQINSLGDAGQLVNARQTLMPTSVASEHLPSQLLPPPPVEPDLIITRPKKRESSTSELMPWHKELSQGSERLHNIRVAEFEWSQVANRLVEKVEDDAELVEDLPTMKSKRRLVFTTQLMQQLLNPPAAAVLSADVKLDHESVVYSVARLVLGDACSSVSWSGSDTLVPPGSKKLLPIKLNSSQKIDQYILKAEDFVGRAKKLENDISRLDSKASVLDLRVECQDLERFSVINRFAKFHGRAQNDGAETSSSSDLTANVQISCPQKYVTAVPMPRNLPDRVQCLSL</sequence>
<evidence type="ECO:0000313" key="4">
    <source>
        <dbReference type="Proteomes" id="UP000188354"/>
    </source>
</evidence>
<feature type="compositionally biased region" description="Polar residues" evidence="2">
    <location>
        <begin position="377"/>
        <end position="390"/>
    </location>
</feature>
<evidence type="ECO:0000313" key="3">
    <source>
        <dbReference type="EMBL" id="OIW18514.1"/>
    </source>
</evidence>
<organism evidence="3 4">
    <name type="scientific">Lupinus angustifolius</name>
    <name type="common">Narrow-leaved blue lupine</name>
    <dbReference type="NCBI Taxonomy" id="3871"/>
    <lineage>
        <taxon>Eukaryota</taxon>
        <taxon>Viridiplantae</taxon>
        <taxon>Streptophyta</taxon>
        <taxon>Embryophyta</taxon>
        <taxon>Tracheophyta</taxon>
        <taxon>Spermatophyta</taxon>
        <taxon>Magnoliopsida</taxon>
        <taxon>eudicotyledons</taxon>
        <taxon>Gunneridae</taxon>
        <taxon>Pentapetalae</taxon>
        <taxon>rosids</taxon>
        <taxon>fabids</taxon>
        <taxon>Fabales</taxon>
        <taxon>Fabaceae</taxon>
        <taxon>Papilionoideae</taxon>
        <taxon>50 kb inversion clade</taxon>
        <taxon>genistoids sensu lato</taxon>
        <taxon>core genistoids</taxon>
        <taxon>Genisteae</taxon>
        <taxon>Lupinus</taxon>
    </lineage>
</organism>
<protein>
    <submittedName>
        <fullName evidence="3">Uncharacterized protein</fullName>
    </submittedName>
</protein>
<feature type="region of interest" description="Disordered" evidence="2">
    <location>
        <begin position="533"/>
        <end position="560"/>
    </location>
</feature>
<feature type="compositionally biased region" description="Basic and acidic residues" evidence="2">
    <location>
        <begin position="814"/>
        <end position="828"/>
    </location>
</feature>